<accession>A0A9D4NE49</accession>
<evidence type="ECO:0000313" key="7">
    <source>
        <dbReference type="Proteomes" id="UP000828390"/>
    </source>
</evidence>
<dbReference type="GO" id="GO:0046872">
    <property type="term" value="F:metal ion binding"/>
    <property type="evidence" value="ECO:0007669"/>
    <property type="project" value="UniProtKB-KW"/>
</dbReference>
<keyword evidence="3" id="KW-0560">Oxidoreductase</keyword>
<dbReference type="Gene3D" id="3.10.450.60">
    <property type="match status" value="1"/>
</dbReference>
<keyword evidence="2" id="KW-0223">Dioxygenase</keyword>
<proteinExistence type="predicted"/>
<gene>
    <name evidence="6" type="ORF">DPMN_016216</name>
</gene>
<dbReference type="PRINTS" id="PR00087">
    <property type="entry name" value="LIPOXYGENASE"/>
</dbReference>
<evidence type="ECO:0000256" key="1">
    <source>
        <dbReference type="ARBA" id="ARBA00022723"/>
    </source>
</evidence>
<dbReference type="InterPro" id="IPR013819">
    <property type="entry name" value="LipOase_C"/>
</dbReference>
<evidence type="ECO:0000256" key="4">
    <source>
        <dbReference type="SAM" id="MobiDB-lite"/>
    </source>
</evidence>
<reference evidence="6" key="2">
    <citation type="submission" date="2020-11" db="EMBL/GenBank/DDBJ databases">
        <authorList>
            <person name="McCartney M.A."/>
            <person name="Auch B."/>
            <person name="Kono T."/>
            <person name="Mallez S."/>
            <person name="Becker A."/>
            <person name="Gohl D.M."/>
            <person name="Silverstein K.A.T."/>
            <person name="Koren S."/>
            <person name="Bechman K.B."/>
            <person name="Herman A."/>
            <person name="Abrahante J.E."/>
            <person name="Garbe J."/>
        </authorList>
    </citation>
    <scope>NUCLEOTIDE SEQUENCE</scope>
    <source>
        <strain evidence="6">Duluth1</strain>
        <tissue evidence="6">Whole animal</tissue>
    </source>
</reference>
<keyword evidence="1" id="KW-0479">Metal-binding</keyword>
<dbReference type="PROSITE" id="PS51393">
    <property type="entry name" value="LIPOXYGENASE_3"/>
    <property type="match status" value="1"/>
</dbReference>
<comment type="caution">
    <text evidence="6">The sequence shown here is derived from an EMBL/GenBank/DDBJ whole genome shotgun (WGS) entry which is preliminary data.</text>
</comment>
<keyword evidence="7" id="KW-1185">Reference proteome</keyword>
<dbReference type="Pfam" id="PF00305">
    <property type="entry name" value="Lipoxygenase"/>
    <property type="match status" value="1"/>
</dbReference>
<evidence type="ECO:0000313" key="6">
    <source>
        <dbReference type="EMBL" id="KAH3892104.1"/>
    </source>
</evidence>
<dbReference type="Gene3D" id="1.20.245.10">
    <property type="entry name" value="Lipoxygenase-1, Domain 5"/>
    <property type="match status" value="1"/>
</dbReference>
<reference evidence="6" key="1">
    <citation type="journal article" date="2019" name="bioRxiv">
        <title>The Genome of the Zebra Mussel, Dreissena polymorpha: A Resource for Invasive Species Research.</title>
        <authorList>
            <person name="McCartney M.A."/>
            <person name="Auch B."/>
            <person name="Kono T."/>
            <person name="Mallez S."/>
            <person name="Zhang Y."/>
            <person name="Obille A."/>
            <person name="Becker A."/>
            <person name="Abrahante J.E."/>
            <person name="Garbe J."/>
            <person name="Badalamenti J.P."/>
            <person name="Herman A."/>
            <person name="Mangelson H."/>
            <person name="Liachko I."/>
            <person name="Sullivan S."/>
            <person name="Sone E.D."/>
            <person name="Koren S."/>
            <person name="Silverstein K.A.T."/>
            <person name="Beckman K.B."/>
            <person name="Gohl D.M."/>
        </authorList>
    </citation>
    <scope>NUCLEOTIDE SEQUENCE</scope>
    <source>
        <strain evidence="6">Duluth1</strain>
        <tissue evidence="6">Whole animal</tissue>
    </source>
</reference>
<evidence type="ECO:0000256" key="2">
    <source>
        <dbReference type="ARBA" id="ARBA00022964"/>
    </source>
</evidence>
<protein>
    <recommendedName>
        <fullName evidence="5">Lipoxygenase domain-containing protein</fullName>
    </recommendedName>
</protein>
<feature type="region of interest" description="Disordered" evidence="4">
    <location>
        <begin position="1"/>
        <end position="39"/>
    </location>
</feature>
<dbReference type="PANTHER" id="PTHR11771">
    <property type="entry name" value="LIPOXYGENASE"/>
    <property type="match status" value="1"/>
</dbReference>
<dbReference type="InterPro" id="IPR020834">
    <property type="entry name" value="LipOase_CS"/>
</dbReference>
<evidence type="ECO:0000259" key="5">
    <source>
        <dbReference type="PROSITE" id="PS51393"/>
    </source>
</evidence>
<evidence type="ECO:0000256" key="3">
    <source>
        <dbReference type="ARBA" id="ARBA00023002"/>
    </source>
</evidence>
<dbReference type="Proteomes" id="UP000828390">
    <property type="component" value="Unassembled WGS sequence"/>
</dbReference>
<dbReference type="InterPro" id="IPR000907">
    <property type="entry name" value="LipOase"/>
</dbReference>
<dbReference type="AlphaFoldDB" id="A0A9D4NE49"/>
<dbReference type="PROSITE" id="PS00081">
    <property type="entry name" value="LIPOXYGENASE_2"/>
    <property type="match status" value="1"/>
</dbReference>
<dbReference type="GO" id="GO:0016702">
    <property type="term" value="F:oxidoreductase activity, acting on single donors with incorporation of molecular oxygen, incorporation of two atoms of oxygen"/>
    <property type="evidence" value="ECO:0007669"/>
    <property type="project" value="InterPro"/>
</dbReference>
<feature type="compositionally biased region" description="Polar residues" evidence="4">
    <location>
        <begin position="24"/>
        <end position="35"/>
    </location>
</feature>
<feature type="domain" description="Lipoxygenase" evidence="5">
    <location>
        <begin position="96"/>
        <end position="636"/>
    </location>
</feature>
<organism evidence="6 7">
    <name type="scientific">Dreissena polymorpha</name>
    <name type="common">Zebra mussel</name>
    <name type="synonym">Mytilus polymorpha</name>
    <dbReference type="NCBI Taxonomy" id="45954"/>
    <lineage>
        <taxon>Eukaryota</taxon>
        <taxon>Metazoa</taxon>
        <taxon>Spiralia</taxon>
        <taxon>Lophotrochozoa</taxon>
        <taxon>Mollusca</taxon>
        <taxon>Bivalvia</taxon>
        <taxon>Autobranchia</taxon>
        <taxon>Heteroconchia</taxon>
        <taxon>Euheterodonta</taxon>
        <taxon>Imparidentia</taxon>
        <taxon>Neoheterodontei</taxon>
        <taxon>Myida</taxon>
        <taxon>Dreissenoidea</taxon>
        <taxon>Dreissenidae</taxon>
        <taxon>Dreissena</taxon>
    </lineage>
</organism>
<dbReference type="GO" id="GO:0034440">
    <property type="term" value="P:lipid oxidation"/>
    <property type="evidence" value="ECO:0007669"/>
    <property type="project" value="InterPro"/>
</dbReference>
<sequence length="636" mass="72753">MSLRQGVKRQGVKRQGVKRRMDASSEQDGSPSLKSGFTFHIDNPNWGDVSGVQLRKQGDGESTRWNIESITEGENASGVKPQTFSAIAWSAYCEETFLPQNDPNPERRKDKLLEQRKLYEYEQRQEGIPCQVKKVPKLDKAHYFWAALQDKVGYLDGKLQVFWNGEEWTDLNDVKNILGCLFPAPSDLTRWDDDIKFGMQRFAGTNNEMIRLCTKIPEKLAVTAEMLKPFLQNDTLRSALSNKRLFVIDHSILNKCKSGNGSVVCSPIALFYRRNDDKIVPIAIQLFQDNADDNPVFFPSDSKYTWILAKMWFNNADACVHQSISHLGYTHIVMEGFAVSVHRHLSQSHPMFKLIAPHFMYIMTINKLACGILLEKGGFIDTVMSVGTEGAFELIRRYRTKWRLNVEGTLPANLKERGVDSPKVVSDYPFRDDALLTYNAILQYVTEYVLLYYPSDDVLSKDREIQEWRAELDIPIENGGLGVLGVEGVDGKFTSRDQLIQVVASIIYTCSAGHAGVNFKQYDEYAFPMNYPSKLRGKPPSDKRSHSERDVLKAIQDRSDQYRLLTIVKILSEHSFGKPLGNFEIDYVCEQKALDIVEKFREELKKVHETIQERNNKRPIRYDYMDPILIPNSISI</sequence>
<name>A0A9D4NE49_DREPO</name>
<feature type="compositionally biased region" description="Basic residues" evidence="4">
    <location>
        <begin position="1"/>
        <end position="18"/>
    </location>
</feature>
<dbReference type="InterPro" id="IPR036226">
    <property type="entry name" value="LipOase_C_sf"/>
</dbReference>
<dbReference type="EMBL" id="JAIWYP010000001">
    <property type="protein sequence ID" value="KAH3892104.1"/>
    <property type="molecule type" value="Genomic_DNA"/>
</dbReference>
<dbReference type="SUPFAM" id="SSF48484">
    <property type="entry name" value="Lipoxigenase"/>
    <property type="match status" value="1"/>
</dbReference>